<dbReference type="InterPro" id="IPR053721">
    <property type="entry name" value="Fimbrial_Adhesin_Reg"/>
</dbReference>
<evidence type="ECO:0000313" key="4">
    <source>
        <dbReference type="Proteomes" id="UP000326780"/>
    </source>
</evidence>
<dbReference type="RefSeq" id="WP_153282245.1">
    <property type="nucleotide sequence ID" value="NZ_CP045644.1"/>
</dbReference>
<reference evidence="3 4" key="1">
    <citation type="submission" date="2019-10" db="EMBL/GenBank/DDBJ databases">
        <title>Complete genome sequence of Variovorax paradoxus 5C-2.</title>
        <authorList>
            <person name="Gogoleva N.E."/>
            <person name="Balkin A.S."/>
        </authorList>
    </citation>
    <scope>NUCLEOTIDE SEQUENCE [LARGE SCALE GENOMIC DNA]</scope>
    <source>
        <strain evidence="3 4">5C-2</strain>
    </source>
</reference>
<evidence type="ECO:0000256" key="2">
    <source>
        <dbReference type="ARBA" id="ARBA00023163"/>
    </source>
</evidence>
<keyword evidence="1" id="KW-0805">Transcription regulation</keyword>
<keyword evidence="2" id="KW-0804">Transcription</keyword>
<evidence type="ECO:0000256" key="1">
    <source>
        <dbReference type="ARBA" id="ARBA00023015"/>
    </source>
</evidence>
<dbReference type="Proteomes" id="UP000326780">
    <property type="component" value="Chromosome"/>
</dbReference>
<sequence>MTRTEFERLATLARLRHTPSKEAARMVLTGDMRPGEAAKISGSSPQAVTNALRKIKDAMASAS</sequence>
<evidence type="ECO:0000313" key="3">
    <source>
        <dbReference type="EMBL" id="QFZ83532.1"/>
    </source>
</evidence>
<proteinExistence type="predicted"/>
<dbReference type="AlphaFoldDB" id="A0A5Q0M514"/>
<dbReference type="Gene3D" id="1.10.10.2690">
    <property type="match status" value="1"/>
</dbReference>
<evidence type="ECO:0008006" key="5">
    <source>
        <dbReference type="Google" id="ProtNLM"/>
    </source>
</evidence>
<protein>
    <recommendedName>
        <fullName evidence="5">TrfB transcriptional repressor protein domain-containing protein</fullName>
    </recommendedName>
</protein>
<dbReference type="EMBL" id="CP045644">
    <property type="protein sequence ID" value="QFZ83532.1"/>
    <property type="molecule type" value="Genomic_DNA"/>
</dbReference>
<gene>
    <name evidence="3" type="ORF">GFK26_12565</name>
</gene>
<accession>A0A5Q0M514</accession>
<organism evidence="3 4">
    <name type="scientific">Variovorax paradoxus</name>
    <dbReference type="NCBI Taxonomy" id="34073"/>
    <lineage>
        <taxon>Bacteria</taxon>
        <taxon>Pseudomonadati</taxon>
        <taxon>Pseudomonadota</taxon>
        <taxon>Betaproteobacteria</taxon>
        <taxon>Burkholderiales</taxon>
        <taxon>Comamonadaceae</taxon>
        <taxon>Variovorax</taxon>
    </lineage>
</organism>
<name>A0A5Q0M514_VARPD</name>